<evidence type="ECO:0000256" key="2">
    <source>
        <dbReference type="ARBA" id="ARBA00009942"/>
    </source>
</evidence>
<organism evidence="5 6">
    <name type="scientific">Corynebacterium uropygiale</name>
    <dbReference type="NCBI Taxonomy" id="1775911"/>
    <lineage>
        <taxon>Bacteria</taxon>
        <taxon>Bacillati</taxon>
        <taxon>Actinomycetota</taxon>
        <taxon>Actinomycetes</taxon>
        <taxon>Mycobacteriales</taxon>
        <taxon>Corynebacteriaceae</taxon>
        <taxon>Corynebacterium</taxon>
    </lineage>
</organism>
<comment type="caution">
    <text evidence="5">The sequence shown here is derived from an EMBL/GenBank/DDBJ whole genome shotgun (WGS) entry which is preliminary data.</text>
</comment>
<dbReference type="InterPro" id="IPR004465">
    <property type="entry name" value="RNR_NrdI"/>
</dbReference>
<evidence type="ECO:0000313" key="5">
    <source>
        <dbReference type="EMBL" id="MCF4007418.1"/>
    </source>
</evidence>
<protein>
    <recommendedName>
        <fullName evidence="3 4">Protein NrdI</fullName>
    </recommendedName>
</protein>
<reference evidence="5" key="1">
    <citation type="submission" date="2022-01" db="EMBL/GenBank/DDBJ databases">
        <title>Corynebacterium sp. nov isolated from isolated from the feces of the greater white-fronted geese (Anser albifrons) at Poyang Lake, PR China.</title>
        <authorList>
            <person name="Liu Q."/>
        </authorList>
    </citation>
    <scope>NUCLEOTIDE SEQUENCE</scope>
    <source>
        <strain evidence="5">JCM 32435</strain>
    </source>
</reference>
<comment type="similarity">
    <text evidence="2 4">Belongs to the NrdI family.</text>
</comment>
<dbReference type="InterPro" id="IPR020852">
    <property type="entry name" value="RNR_Ib_NrdI_bac"/>
</dbReference>
<sequence>MLVVYFSSATENTHRFVKKLGLPARRIPLKRSDEPLIVDEPYVLICPTYGGGAGILHQNSRPVPPQVIRFLNNEHNRSLIRCVVSSGNSNFGVDFGKAGDVIAEKCHVPYVYRFELLGTEEDVRILRDGLRANARALGFENPELSEPVDSVPGSASERERLI</sequence>
<gene>
    <name evidence="4 5" type="primary">nrdI</name>
    <name evidence="5" type="ORF">L1O03_09585</name>
</gene>
<dbReference type="Gene3D" id="3.40.50.360">
    <property type="match status" value="1"/>
</dbReference>
<dbReference type="Pfam" id="PF07972">
    <property type="entry name" value="Flavodoxin_NdrI"/>
    <property type="match status" value="1"/>
</dbReference>
<evidence type="ECO:0000256" key="1">
    <source>
        <dbReference type="ARBA" id="ARBA00003999"/>
    </source>
</evidence>
<keyword evidence="6" id="KW-1185">Reference proteome</keyword>
<evidence type="ECO:0000256" key="3">
    <source>
        <dbReference type="ARBA" id="ARBA00020129"/>
    </source>
</evidence>
<proteinExistence type="inferred from homology"/>
<dbReference type="RefSeq" id="WP_236119741.1">
    <property type="nucleotide sequence ID" value="NZ_JAKGSI010000005.1"/>
</dbReference>
<dbReference type="Proteomes" id="UP001139336">
    <property type="component" value="Unassembled WGS sequence"/>
</dbReference>
<dbReference type="SUPFAM" id="SSF52218">
    <property type="entry name" value="Flavoproteins"/>
    <property type="match status" value="1"/>
</dbReference>
<name>A0A9X1QTA3_9CORY</name>
<dbReference type="EMBL" id="JAKGSI010000005">
    <property type="protein sequence ID" value="MCF4007418.1"/>
    <property type="molecule type" value="Genomic_DNA"/>
</dbReference>
<evidence type="ECO:0000313" key="6">
    <source>
        <dbReference type="Proteomes" id="UP001139336"/>
    </source>
</evidence>
<dbReference type="PIRSF" id="PIRSF005087">
    <property type="entry name" value="NrdI"/>
    <property type="match status" value="1"/>
</dbReference>
<dbReference type="NCBIfam" id="TIGR00333">
    <property type="entry name" value="nrdI"/>
    <property type="match status" value="1"/>
</dbReference>
<accession>A0A9X1QTA3</accession>
<dbReference type="GO" id="GO:0010181">
    <property type="term" value="F:FMN binding"/>
    <property type="evidence" value="ECO:0007669"/>
    <property type="project" value="InterPro"/>
</dbReference>
<comment type="function">
    <text evidence="1 4">Probably involved in ribonucleotide reductase function.</text>
</comment>
<dbReference type="PANTHER" id="PTHR37297:SF1">
    <property type="entry name" value="PROTEIN NRDI"/>
    <property type="match status" value="1"/>
</dbReference>
<dbReference type="InterPro" id="IPR029039">
    <property type="entry name" value="Flavoprotein-like_sf"/>
</dbReference>
<dbReference type="HAMAP" id="MF_00128">
    <property type="entry name" value="NrdI"/>
    <property type="match status" value="1"/>
</dbReference>
<evidence type="ECO:0000256" key="4">
    <source>
        <dbReference type="HAMAP-Rule" id="MF_00128"/>
    </source>
</evidence>
<dbReference type="PANTHER" id="PTHR37297">
    <property type="entry name" value="PROTEIN NRDI"/>
    <property type="match status" value="1"/>
</dbReference>
<dbReference type="AlphaFoldDB" id="A0A9X1QTA3"/>